<keyword evidence="3" id="KW-1185">Reference proteome</keyword>
<evidence type="ECO:0000313" key="3">
    <source>
        <dbReference type="Proteomes" id="UP000663193"/>
    </source>
</evidence>
<dbReference type="EMBL" id="CP069026">
    <property type="protein sequence ID" value="QRC94045.1"/>
    <property type="molecule type" value="Genomic_DNA"/>
</dbReference>
<feature type="chain" id="PRO_5031219835" description="Secreted protein" evidence="1">
    <location>
        <begin position="18"/>
        <end position="120"/>
    </location>
</feature>
<sequence length="120" mass="13404">MRTVAPSLLFICPMVFARCSYLKHRWKGLPSWSWVYCVVRRVATTRDVRLKVRMVGLQVAQSQRPPAAQDLAACRVRALTGVVCPASLNIRYFCVALFTCITTSVVSLSSRLAPELLGMD</sequence>
<reference evidence="3" key="1">
    <citation type="journal article" date="2021" name="BMC Genomics">
        <title>Chromosome-level genome assembly and manually-curated proteome of model necrotroph Parastagonospora nodorum Sn15 reveals a genome-wide trove of candidate effector homologs, and redundancy of virulence-related functions within an accessory chromosome.</title>
        <authorList>
            <person name="Bertazzoni S."/>
            <person name="Jones D.A.B."/>
            <person name="Phan H.T."/>
            <person name="Tan K.-C."/>
            <person name="Hane J.K."/>
        </authorList>
    </citation>
    <scope>NUCLEOTIDE SEQUENCE [LARGE SCALE GENOMIC DNA]</scope>
    <source>
        <strain evidence="3">SN15 / ATCC MYA-4574 / FGSC 10173)</strain>
    </source>
</reference>
<accession>A0A7U2EVU3</accession>
<organism evidence="2 3">
    <name type="scientific">Phaeosphaeria nodorum (strain SN15 / ATCC MYA-4574 / FGSC 10173)</name>
    <name type="common">Glume blotch fungus</name>
    <name type="synonym">Parastagonospora nodorum</name>
    <dbReference type="NCBI Taxonomy" id="321614"/>
    <lineage>
        <taxon>Eukaryota</taxon>
        <taxon>Fungi</taxon>
        <taxon>Dikarya</taxon>
        <taxon>Ascomycota</taxon>
        <taxon>Pezizomycotina</taxon>
        <taxon>Dothideomycetes</taxon>
        <taxon>Pleosporomycetidae</taxon>
        <taxon>Pleosporales</taxon>
        <taxon>Pleosporineae</taxon>
        <taxon>Phaeosphaeriaceae</taxon>
        <taxon>Parastagonospora</taxon>
    </lineage>
</organism>
<name>A0A7U2EVU3_PHANO</name>
<feature type="signal peptide" evidence="1">
    <location>
        <begin position="1"/>
        <end position="17"/>
    </location>
</feature>
<proteinExistence type="predicted"/>
<dbReference type="Proteomes" id="UP000663193">
    <property type="component" value="Chromosome 4"/>
</dbReference>
<evidence type="ECO:0008006" key="4">
    <source>
        <dbReference type="Google" id="ProtNLM"/>
    </source>
</evidence>
<evidence type="ECO:0000256" key="1">
    <source>
        <dbReference type="SAM" id="SignalP"/>
    </source>
</evidence>
<protein>
    <recommendedName>
        <fullName evidence="4">Secreted protein</fullName>
    </recommendedName>
</protein>
<evidence type="ECO:0000313" key="2">
    <source>
        <dbReference type="EMBL" id="QRC94045.1"/>
    </source>
</evidence>
<dbReference type="VEuPathDB" id="FungiDB:JI435_405050"/>
<keyword evidence="1" id="KW-0732">Signal</keyword>
<dbReference type="AlphaFoldDB" id="A0A7U2EVU3"/>
<gene>
    <name evidence="2" type="ORF">JI435_405050</name>
</gene>